<evidence type="ECO:0000313" key="2">
    <source>
        <dbReference type="EMBL" id="QOV90037.1"/>
    </source>
</evidence>
<evidence type="ECO:0000256" key="1">
    <source>
        <dbReference type="SAM" id="Phobius"/>
    </source>
</evidence>
<dbReference type="AlphaFoldDB" id="A0A7M2WWX4"/>
<dbReference type="RefSeq" id="WP_206293106.1">
    <property type="nucleotide sequence ID" value="NZ_CP063458.1"/>
</dbReference>
<name>A0A7M2WWX4_9BACT</name>
<gene>
    <name evidence="2" type="ORF">IPV69_01290</name>
</gene>
<dbReference type="KEGG" id="hbs:IPV69_01290"/>
<keyword evidence="3" id="KW-1185">Reference proteome</keyword>
<keyword evidence="1" id="KW-0472">Membrane</keyword>
<accession>A0A7M2WWX4</accession>
<protein>
    <submittedName>
        <fullName evidence="2">Uncharacterized protein</fullName>
    </submittedName>
</protein>
<dbReference type="EMBL" id="CP063458">
    <property type="protein sequence ID" value="QOV90037.1"/>
    <property type="molecule type" value="Genomic_DNA"/>
</dbReference>
<feature type="transmembrane region" description="Helical" evidence="1">
    <location>
        <begin position="12"/>
        <end position="37"/>
    </location>
</feature>
<keyword evidence="1" id="KW-0812">Transmembrane</keyword>
<organism evidence="2 3">
    <name type="scientific">Humisphaera borealis</name>
    <dbReference type="NCBI Taxonomy" id="2807512"/>
    <lineage>
        <taxon>Bacteria</taxon>
        <taxon>Pseudomonadati</taxon>
        <taxon>Planctomycetota</taxon>
        <taxon>Phycisphaerae</taxon>
        <taxon>Tepidisphaerales</taxon>
        <taxon>Tepidisphaeraceae</taxon>
        <taxon>Humisphaera</taxon>
    </lineage>
</organism>
<feature type="transmembrane region" description="Helical" evidence="1">
    <location>
        <begin position="58"/>
        <end position="83"/>
    </location>
</feature>
<dbReference type="Proteomes" id="UP000593765">
    <property type="component" value="Chromosome"/>
</dbReference>
<keyword evidence="1" id="KW-1133">Transmembrane helix</keyword>
<reference evidence="2 3" key="1">
    <citation type="submission" date="2020-10" db="EMBL/GenBank/DDBJ databases">
        <title>Wide distribution of Phycisphaera-like planctomycetes from WD2101 soil group in peatlands and genome analysis of the first cultivated representative.</title>
        <authorList>
            <person name="Dedysh S.N."/>
            <person name="Beletsky A.V."/>
            <person name="Ivanova A."/>
            <person name="Kulichevskaya I.S."/>
            <person name="Suzina N.E."/>
            <person name="Philippov D.A."/>
            <person name="Rakitin A.L."/>
            <person name="Mardanov A.V."/>
            <person name="Ravin N.V."/>
        </authorList>
    </citation>
    <scope>NUCLEOTIDE SEQUENCE [LARGE SCALE GENOMIC DNA]</scope>
    <source>
        <strain evidence="2 3">M1803</strain>
    </source>
</reference>
<proteinExistence type="predicted"/>
<evidence type="ECO:0000313" key="3">
    <source>
        <dbReference type="Proteomes" id="UP000593765"/>
    </source>
</evidence>
<sequence>MPDIDFFNFFRYVLGTIVTVYATVVTLQSMRGWWAWLNGRDRYVSLLRRYLMVHGLRLRFRTFWGDVIICLLLCVVFALIWVAHNKIYAIGEVLQSAR</sequence>